<gene>
    <name evidence="3" type="ORF">SASPL_151182</name>
</gene>
<proteinExistence type="predicted"/>
<reference evidence="3" key="2">
    <citation type="submission" date="2020-08" db="EMBL/GenBank/DDBJ databases">
        <title>Plant Genome Project.</title>
        <authorList>
            <person name="Zhang R.-G."/>
        </authorList>
    </citation>
    <scope>NUCLEOTIDE SEQUENCE</scope>
    <source>
        <strain evidence="3">Huo1</strain>
        <tissue evidence="3">Leaf</tissue>
    </source>
</reference>
<keyword evidence="4" id="KW-1185">Reference proteome</keyword>
<protein>
    <submittedName>
        <fullName evidence="3">Uncharacterized protein</fullName>
    </submittedName>
</protein>
<name>A0A8X8W8S0_SALSN</name>
<dbReference type="EMBL" id="PNBA02000020">
    <property type="protein sequence ID" value="KAG6389709.1"/>
    <property type="molecule type" value="Genomic_DNA"/>
</dbReference>
<evidence type="ECO:0000313" key="4">
    <source>
        <dbReference type="Proteomes" id="UP000298416"/>
    </source>
</evidence>
<dbReference type="Proteomes" id="UP000298416">
    <property type="component" value="Unassembled WGS sequence"/>
</dbReference>
<evidence type="ECO:0000256" key="1">
    <source>
        <dbReference type="ARBA" id="ARBA00022737"/>
    </source>
</evidence>
<evidence type="ECO:0000313" key="3">
    <source>
        <dbReference type="EMBL" id="KAG6389709.1"/>
    </source>
</evidence>
<dbReference type="AlphaFoldDB" id="A0A8X8W8S0"/>
<feature type="repeat" description="PPR" evidence="2">
    <location>
        <begin position="156"/>
        <end position="190"/>
    </location>
</feature>
<dbReference type="Gene3D" id="1.25.40.10">
    <property type="entry name" value="Tetratricopeptide repeat domain"/>
    <property type="match status" value="1"/>
</dbReference>
<dbReference type="PROSITE" id="PS51375">
    <property type="entry name" value="PPR"/>
    <property type="match status" value="1"/>
</dbReference>
<dbReference type="PANTHER" id="PTHR37381">
    <property type="entry name" value="PENTATRICOPEPTIDE REPEAT (PPR) SUPERFAMILY PROTEIN"/>
    <property type="match status" value="1"/>
</dbReference>
<accession>A0A8X8W8S0</accession>
<dbReference type="PANTHER" id="PTHR37381:SF1">
    <property type="entry name" value="PENTATRICOPEPTIDE REPEAT (PPR) SUPERFAMILY PROTEIN"/>
    <property type="match status" value="1"/>
</dbReference>
<keyword evidence="1" id="KW-0677">Repeat</keyword>
<dbReference type="InterPro" id="IPR011990">
    <property type="entry name" value="TPR-like_helical_dom_sf"/>
</dbReference>
<organism evidence="3">
    <name type="scientific">Salvia splendens</name>
    <name type="common">Scarlet sage</name>
    <dbReference type="NCBI Taxonomy" id="180675"/>
    <lineage>
        <taxon>Eukaryota</taxon>
        <taxon>Viridiplantae</taxon>
        <taxon>Streptophyta</taxon>
        <taxon>Embryophyta</taxon>
        <taxon>Tracheophyta</taxon>
        <taxon>Spermatophyta</taxon>
        <taxon>Magnoliopsida</taxon>
        <taxon>eudicotyledons</taxon>
        <taxon>Gunneridae</taxon>
        <taxon>Pentapetalae</taxon>
        <taxon>asterids</taxon>
        <taxon>lamiids</taxon>
        <taxon>Lamiales</taxon>
        <taxon>Lamiaceae</taxon>
        <taxon>Nepetoideae</taxon>
        <taxon>Mentheae</taxon>
        <taxon>Salviinae</taxon>
        <taxon>Salvia</taxon>
        <taxon>Salvia subgen. Calosphace</taxon>
        <taxon>core Calosphace</taxon>
    </lineage>
</organism>
<sequence>MNLQWWWCSSPLLPLPTHHPPRHTTTTHFCFLFPAKKKHYLFPIPKQTAAASNANSQVFSSPEEGSKLASDLFDQVLLGRVSAAPDAAEALRLISEERGSAGLVTASDCRLIISAALDRGNADLSLSVFSAMRSTFGSGWGKNATSVERLKWSRPDVDTYTLLVKGLAALLRVSDALRVVDCVCRVGVSPCEEVPFGKVVRCPSCMIAVSVAQPQQGIQVVSCSKCRYQYELVSGNILSIESEEISMDVPAWKRALQFLQITKQDIPAAVHSIVVETPSGLARTHRFATETVDLPAQEGERVTVAIAAPLSVYREVGPIKLSARVPNFYPGEPMCLTNHKDGRESRLLRAPRKDATRSMLSPSILFPTLVVLATGDAASGMLDPSLPPLIAAAAFSSVAVGATFSSVVLPQLNKASLSDKLLPLQHSLPQRLVDVTSIRQQLLSQYDVLQSRIKELKKAAENEVLPRNTNTDCWIGQGPSLLITFTQYIVLKVWMLARMCQLENKIYAVGEPSYRARRNRVKRVREGLESSLKTRIELIESYARISSMIEIEVELDVDVVAAEAVSNVKWRLQAEANDEAERLLSSEPLPADQISDR</sequence>
<comment type="caution">
    <text evidence="3">The sequence shown here is derived from an EMBL/GenBank/DDBJ whole genome shotgun (WGS) entry which is preliminary data.</text>
</comment>
<reference evidence="3" key="1">
    <citation type="submission" date="2018-01" db="EMBL/GenBank/DDBJ databases">
        <authorList>
            <person name="Mao J.F."/>
        </authorList>
    </citation>
    <scope>NUCLEOTIDE SEQUENCE</scope>
    <source>
        <strain evidence="3">Huo1</strain>
        <tissue evidence="3">Leaf</tissue>
    </source>
</reference>
<dbReference type="InterPro" id="IPR002885">
    <property type="entry name" value="PPR_rpt"/>
</dbReference>
<evidence type="ECO:0000256" key="2">
    <source>
        <dbReference type="PROSITE-ProRule" id="PRU00708"/>
    </source>
</evidence>